<protein>
    <submittedName>
        <fullName evidence="1">Uncharacterized protein</fullName>
    </submittedName>
</protein>
<reference evidence="1" key="1">
    <citation type="submission" date="2018-02" db="EMBL/GenBank/DDBJ databases">
        <title>Rhizophora mucronata_Transcriptome.</title>
        <authorList>
            <person name="Meera S.P."/>
            <person name="Sreeshan A."/>
            <person name="Augustine A."/>
        </authorList>
    </citation>
    <scope>NUCLEOTIDE SEQUENCE</scope>
    <source>
        <tissue evidence="1">Leaf</tissue>
    </source>
</reference>
<name>A0A2P2KJC0_RHIMU</name>
<dbReference type="AlphaFoldDB" id="A0A2P2KJC0"/>
<evidence type="ECO:0000313" key="1">
    <source>
        <dbReference type="EMBL" id="MBX05835.1"/>
    </source>
</evidence>
<organism evidence="1">
    <name type="scientific">Rhizophora mucronata</name>
    <name type="common">Asiatic mangrove</name>
    <dbReference type="NCBI Taxonomy" id="61149"/>
    <lineage>
        <taxon>Eukaryota</taxon>
        <taxon>Viridiplantae</taxon>
        <taxon>Streptophyta</taxon>
        <taxon>Embryophyta</taxon>
        <taxon>Tracheophyta</taxon>
        <taxon>Spermatophyta</taxon>
        <taxon>Magnoliopsida</taxon>
        <taxon>eudicotyledons</taxon>
        <taxon>Gunneridae</taxon>
        <taxon>Pentapetalae</taxon>
        <taxon>rosids</taxon>
        <taxon>fabids</taxon>
        <taxon>Malpighiales</taxon>
        <taxon>Rhizophoraceae</taxon>
        <taxon>Rhizophora</taxon>
    </lineage>
</organism>
<sequence length="40" mass="4309">MRTAGFPASIFPSTICPSQSTSFHEGPNATFKRLPKPLTS</sequence>
<accession>A0A2P2KJC0</accession>
<dbReference type="EMBL" id="GGEC01025351">
    <property type="protein sequence ID" value="MBX05835.1"/>
    <property type="molecule type" value="Transcribed_RNA"/>
</dbReference>
<proteinExistence type="predicted"/>